<feature type="coiled-coil region" evidence="1">
    <location>
        <begin position="33"/>
        <end position="60"/>
    </location>
</feature>
<accession>A0A1M4TKF0</accession>
<sequence length="182" mass="20913">MHISTIKYGVLLLGCSFVSLVHSSDLIAFGKECLAKEERLNKAKNRLEVLSLQSERTQRKNSQSINYLDRYQTEKAQLETSMIECAETTPNSAYCHQIRHKYNELTYLIQRVKAEAMDNNFGDNDATINYEITRNNFNQRYDDFLALCRDSNVHYALIQSPTAYTEVCSTPEAKESITCSLF</sequence>
<organism evidence="2 3">
    <name type="scientific">Marinomonas polaris DSM 16579</name>
    <dbReference type="NCBI Taxonomy" id="1122206"/>
    <lineage>
        <taxon>Bacteria</taxon>
        <taxon>Pseudomonadati</taxon>
        <taxon>Pseudomonadota</taxon>
        <taxon>Gammaproteobacteria</taxon>
        <taxon>Oceanospirillales</taxon>
        <taxon>Oceanospirillaceae</taxon>
        <taxon>Marinomonas</taxon>
    </lineage>
</organism>
<name>A0A1M4TKF0_9GAMM</name>
<evidence type="ECO:0000313" key="2">
    <source>
        <dbReference type="EMBL" id="SHE44959.1"/>
    </source>
</evidence>
<keyword evidence="3" id="KW-1185">Reference proteome</keyword>
<evidence type="ECO:0000256" key="1">
    <source>
        <dbReference type="SAM" id="Coils"/>
    </source>
</evidence>
<proteinExistence type="predicted"/>
<protein>
    <submittedName>
        <fullName evidence="2">Uncharacterized protein</fullName>
    </submittedName>
</protein>
<dbReference type="EMBL" id="FQVF01000002">
    <property type="protein sequence ID" value="SHE44959.1"/>
    <property type="molecule type" value="Genomic_DNA"/>
</dbReference>
<reference evidence="3" key="1">
    <citation type="submission" date="2016-11" db="EMBL/GenBank/DDBJ databases">
        <authorList>
            <person name="Varghese N."/>
            <person name="Submissions S."/>
        </authorList>
    </citation>
    <scope>NUCLEOTIDE SEQUENCE [LARGE SCALE GENOMIC DNA]</scope>
    <source>
        <strain evidence="3">DSM 16579</strain>
    </source>
</reference>
<dbReference type="Proteomes" id="UP000184517">
    <property type="component" value="Unassembled WGS sequence"/>
</dbReference>
<evidence type="ECO:0000313" key="3">
    <source>
        <dbReference type="Proteomes" id="UP000184517"/>
    </source>
</evidence>
<keyword evidence="1" id="KW-0175">Coiled coil</keyword>
<gene>
    <name evidence="2" type="ORF">SAMN02745753_00311</name>
</gene>
<dbReference type="AlphaFoldDB" id="A0A1M4TKF0"/>
<dbReference type="STRING" id="1122206.SAMN02745753_00311"/>